<dbReference type="Proteomes" id="UP000280825">
    <property type="component" value="Unassembled WGS sequence"/>
</dbReference>
<dbReference type="PROSITE" id="PS52016">
    <property type="entry name" value="TONB_DEPENDENT_REC_3"/>
    <property type="match status" value="1"/>
</dbReference>
<keyword evidence="14" id="KW-1185">Reference proteome</keyword>
<feature type="domain" description="TonB-dependent receptor plug" evidence="12">
    <location>
        <begin position="114"/>
        <end position="232"/>
    </location>
</feature>
<dbReference type="InterPro" id="IPR008969">
    <property type="entry name" value="CarboxyPept-like_regulatory"/>
</dbReference>
<evidence type="ECO:0000256" key="4">
    <source>
        <dbReference type="ARBA" id="ARBA00022692"/>
    </source>
</evidence>
<keyword evidence="6 8" id="KW-0472">Membrane</keyword>
<evidence type="ECO:0000259" key="12">
    <source>
        <dbReference type="Pfam" id="PF07715"/>
    </source>
</evidence>
<dbReference type="NCBIfam" id="TIGR04057">
    <property type="entry name" value="SusC_RagA_signa"/>
    <property type="match status" value="1"/>
</dbReference>
<dbReference type="NCBIfam" id="TIGR04056">
    <property type="entry name" value="OMP_RagA_SusC"/>
    <property type="match status" value="1"/>
</dbReference>
<reference evidence="13 14" key="1">
    <citation type="submission" date="2018-12" db="EMBL/GenBank/DDBJ databases">
        <title>Flavobacterium sp. nov., isolated from glacier ice.</title>
        <authorList>
            <person name="Liu Q."/>
            <person name="Xin Y.-H."/>
        </authorList>
    </citation>
    <scope>NUCLEOTIDE SEQUENCE [LARGE SCALE GENOMIC DNA]</scope>
    <source>
        <strain evidence="13 14">RB1N8</strain>
    </source>
</reference>
<dbReference type="GO" id="GO:0009279">
    <property type="term" value="C:cell outer membrane"/>
    <property type="evidence" value="ECO:0007669"/>
    <property type="project" value="UniProtKB-SubCell"/>
</dbReference>
<sequence length="1006" mass="110012">MKNSLLKGLMVFLTMFCTTMTYSQEVSGRVSDSNGPLPGATILVKGTTNGVLTDMDGKFTIKNVGSNAVLIFSYIGLKTQELSVAGISTLNLILKEDSAELKEVLVIGFGKQSKRKLTDNIASISSDQINQIPVANLQNALVGKAAGVQITQINGKVEGGVKMRIRGISSISSSQEPLYVIDGLPLINDNESTGSAPINPLISLNPNDIESIQILKDASSAAIYGARGTNGVVLITTKQGKSGKTKISLNTSAGWSEATNKMSWLNTAQYTELFTEASANSYGAADLWLTEPGGVFDQQGNGKNWRINEVDTDWQDLALVKGSVQDHTFSISGGDEKTVFFISGGYNNTQGIIRGNSMERYSYRGNLDHKVSDRLRVGLNTSLSKTNIARIGADNSFATPLQAVAQSPLSPAYLDDGVTPNNQSTIYYNFLMQEFNGSWGVNIFRTLMNSYLEYKILPELTFKTELGYDNNNQTEEYFSGSLTESVSTNGYADANAVQSDKYSINNYFTYAKTFNEDYDVEFVGGMSFEESSRSRQYVAGTGFPSDALQTIESASEIIAGSSSRTKYNFLSYFGRATFSFMDKYLLKGSIRYDGSSRFGVSNRYGVFPAASAGWIISEEDFLKDSGVINLLKVRGSFGVTGNAGIGNFASLGLFEGSSYNQRSAINPVQLVNQDLKWEKTNQFDVGIDFGILNSRVSGEIDYYVKKTNDLLLNEPLPGTSGWSSLTRNVGSLTNKGFEFVLNTTNIKTTNFNWKTSLNLSTLDNKVTALPGGDIVAGHNIVRVGETISSFYIVEYAGVDPANGDALFYRNTANPDGSLDKSTTNNYSEAQRVISGSPYPTFMTGMTNTVSFRNFDFSFTFQGEWGSSMYNEGGKFQSGNARYEDNQTTDQLNRWQNPGDITMVPQARMYSTNGQQASTRYLEKTDFVRLRNLSLGYTLPKTLIQKLSVDRVRLYLTGVNLLTFTNYSGYDPEASFDNNGDSNIQKGIAFYSAPPAKTITIGLNIDL</sequence>
<dbReference type="AlphaFoldDB" id="A0A432CNZ8"/>
<evidence type="ECO:0000256" key="8">
    <source>
        <dbReference type="PROSITE-ProRule" id="PRU01360"/>
    </source>
</evidence>
<dbReference type="InterPro" id="IPR023997">
    <property type="entry name" value="TonB-dep_OMP_SusC/RagA_CS"/>
</dbReference>
<gene>
    <name evidence="13" type="ORF">EKL98_05985</name>
</gene>
<feature type="signal peptide" evidence="10">
    <location>
        <begin position="1"/>
        <end position="23"/>
    </location>
</feature>
<organism evidence="13 14">
    <name type="scientific">Flavobacterium bomense</name>
    <dbReference type="NCBI Taxonomy" id="2497483"/>
    <lineage>
        <taxon>Bacteria</taxon>
        <taxon>Pseudomonadati</taxon>
        <taxon>Bacteroidota</taxon>
        <taxon>Flavobacteriia</taxon>
        <taxon>Flavobacteriales</taxon>
        <taxon>Flavobacteriaceae</taxon>
        <taxon>Flavobacterium</taxon>
    </lineage>
</organism>
<dbReference type="SUPFAM" id="SSF49464">
    <property type="entry name" value="Carboxypeptidase regulatory domain-like"/>
    <property type="match status" value="1"/>
</dbReference>
<feature type="chain" id="PRO_5019093146" evidence="10">
    <location>
        <begin position="24"/>
        <end position="1006"/>
    </location>
</feature>
<dbReference type="Pfam" id="PF07715">
    <property type="entry name" value="Plug"/>
    <property type="match status" value="1"/>
</dbReference>
<dbReference type="Pfam" id="PF13715">
    <property type="entry name" value="CarbopepD_reg_2"/>
    <property type="match status" value="1"/>
</dbReference>
<evidence type="ECO:0000256" key="9">
    <source>
        <dbReference type="RuleBase" id="RU003357"/>
    </source>
</evidence>
<dbReference type="Gene3D" id="2.60.40.1120">
    <property type="entry name" value="Carboxypeptidase-like, regulatory domain"/>
    <property type="match status" value="1"/>
</dbReference>
<dbReference type="InterPro" id="IPR039426">
    <property type="entry name" value="TonB-dep_rcpt-like"/>
</dbReference>
<protein>
    <submittedName>
        <fullName evidence="13">TonB-dependent receptor</fullName>
    </submittedName>
</protein>
<keyword evidence="7 8" id="KW-0998">Cell outer membrane</keyword>
<name>A0A432CNZ8_9FLAO</name>
<comment type="caution">
    <text evidence="13">The sequence shown here is derived from an EMBL/GenBank/DDBJ whole genome shotgun (WGS) entry which is preliminary data.</text>
</comment>
<dbReference type="Pfam" id="PF00593">
    <property type="entry name" value="TonB_dep_Rec_b-barrel"/>
    <property type="match status" value="1"/>
</dbReference>
<comment type="similarity">
    <text evidence="8 9">Belongs to the TonB-dependent receptor family.</text>
</comment>
<dbReference type="RefSeq" id="WP_126561786.1">
    <property type="nucleotide sequence ID" value="NZ_RYDJ01000004.1"/>
</dbReference>
<dbReference type="InterPro" id="IPR000531">
    <property type="entry name" value="Beta-barrel_TonB"/>
</dbReference>
<evidence type="ECO:0000256" key="1">
    <source>
        <dbReference type="ARBA" id="ARBA00004571"/>
    </source>
</evidence>
<evidence type="ECO:0000313" key="14">
    <source>
        <dbReference type="Proteomes" id="UP000280825"/>
    </source>
</evidence>
<keyword evidence="5 9" id="KW-0798">TonB box</keyword>
<keyword evidence="3 8" id="KW-1134">Transmembrane beta strand</keyword>
<keyword evidence="2 8" id="KW-0813">Transport</keyword>
<evidence type="ECO:0000256" key="6">
    <source>
        <dbReference type="ARBA" id="ARBA00023136"/>
    </source>
</evidence>
<evidence type="ECO:0000259" key="11">
    <source>
        <dbReference type="Pfam" id="PF00593"/>
    </source>
</evidence>
<dbReference type="Gene3D" id="2.40.170.20">
    <property type="entry name" value="TonB-dependent receptor, beta-barrel domain"/>
    <property type="match status" value="1"/>
</dbReference>
<proteinExistence type="inferred from homology"/>
<dbReference type="InterPro" id="IPR012910">
    <property type="entry name" value="Plug_dom"/>
</dbReference>
<evidence type="ECO:0000256" key="3">
    <source>
        <dbReference type="ARBA" id="ARBA00022452"/>
    </source>
</evidence>
<feature type="domain" description="TonB-dependent receptor-like beta-barrel" evidence="11">
    <location>
        <begin position="420"/>
        <end position="960"/>
    </location>
</feature>
<comment type="subcellular location">
    <subcellularLocation>
        <location evidence="1 8">Cell outer membrane</location>
        <topology evidence="1 8">Multi-pass membrane protein</topology>
    </subcellularLocation>
</comment>
<evidence type="ECO:0000256" key="7">
    <source>
        <dbReference type="ARBA" id="ARBA00023237"/>
    </source>
</evidence>
<keyword evidence="10" id="KW-0732">Signal</keyword>
<dbReference type="InterPro" id="IPR023996">
    <property type="entry name" value="TonB-dep_OMP_SusC/RagA"/>
</dbReference>
<dbReference type="InterPro" id="IPR037066">
    <property type="entry name" value="Plug_dom_sf"/>
</dbReference>
<accession>A0A432CNZ8</accession>
<dbReference type="Gene3D" id="2.170.130.10">
    <property type="entry name" value="TonB-dependent receptor, plug domain"/>
    <property type="match status" value="1"/>
</dbReference>
<dbReference type="SUPFAM" id="SSF56935">
    <property type="entry name" value="Porins"/>
    <property type="match status" value="1"/>
</dbReference>
<evidence type="ECO:0000256" key="5">
    <source>
        <dbReference type="ARBA" id="ARBA00023077"/>
    </source>
</evidence>
<keyword evidence="13" id="KW-0675">Receptor</keyword>
<evidence type="ECO:0000256" key="10">
    <source>
        <dbReference type="SAM" id="SignalP"/>
    </source>
</evidence>
<evidence type="ECO:0000313" key="13">
    <source>
        <dbReference type="EMBL" id="RTZ06070.1"/>
    </source>
</evidence>
<keyword evidence="4 8" id="KW-0812">Transmembrane</keyword>
<evidence type="ECO:0000256" key="2">
    <source>
        <dbReference type="ARBA" id="ARBA00022448"/>
    </source>
</evidence>
<dbReference type="EMBL" id="RYDJ01000004">
    <property type="protein sequence ID" value="RTZ06070.1"/>
    <property type="molecule type" value="Genomic_DNA"/>
</dbReference>
<dbReference type="InterPro" id="IPR036942">
    <property type="entry name" value="Beta-barrel_TonB_sf"/>
</dbReference>